<keyword evidence="2" id="KW-1185">Reference proteome</keyword>
<proteinExistence type="predicted"/>
<dbReference type="EMBL" id="JARPUR010000006">
    <property type="protein sequence ID" value="KAK4874889.1"/>
    <property type="molecule type" value="Genomic_DNA"/>
</dbReference>
<name>A0AAN7SEG0_9COLE</name>
<evidence type="ECO:0000313" key="1">
    <source>
        <dbReference type="EMBL" id="KAK4874889.1"/>
    </source>
</evidence>
<sequence length="201" mass="23010">MNFLSRSTRAFFFKLLKIVVCLLREYSEKRTHFDLKRDHFAKKRSVTMCFFCLLYLVPHLIQQRIWDLIINNQQDTIESLKAQVGLLNTFLSSTSLNIVAGSLQQTSKCIESYSDVIKNQSPLKNNAIEIRENKPNVDNVSKIIQTDNSKSIKIANHQKSKMNKILDINSDLSLNNSQSINTVIDIELSPDNADFVTVSNE</sequence>
<dbReference type="Proteomes" id="UP001353858">
    <property type="component" value="Unassembled WGS sequence"/>
</dbReference>
<protein>
    <submittedName>
        <fullName evidence="1">Uncharacterized protein</fullName>
    </submittedName>
</protein>
<organism evidence="1 2">
    <name type="scientific">Aquatica leii</name>
    <dbReference type="NCBI Taxonomy" id="1421715"/>
    <lineage>
        <taxon>Eukaryota</taxon>
        <taxon>Metazoa</taxon>
        <taxon>Ecdysozoa</taxon>
        <taxon>Arthropoda</taxon>
        <taxon>Hexapoda</taxon>
        <taxon>Insecta</taxon>
        <taxon>Pterygota</taxon>
        <taxon>Neoptera</taxon>
        <taxon>Endopterygota</taxon>
        <taxon>Coleoptera</taxon>
        <taxon>Polyphaga</taxon>
        <taxon>Elateriformia</taxon>
        <taxon>Elateroidea</taxon>
        <taxon>Lampyridae</taxon>
        <taxon>Luciolinae</taxon>
        <taxon>Aquatica</taxon>
    </lineage>
</organism>
<gene>
    <name evidence="1" type="ORF">RN001_014249</name>
</gene>
<dbReference type="AlphaFoldDB" id="A0AAN7SEG0"/>
<accession>A0AAN7SEG0</accession>
<reference evidence="2" key="1">
    <citation type="submission" date="2023-01" db="EMBL/GenBank/DDBJ databases">
        <title>Key to firefly adult light organ development and bioluminescence: homeobox transcription factors regulate luciferase expression and transportation to peroxisome.</title>
        <authorList>
            <person name="Fu X."/>
        </authorList>
    </citation>
    <scope>NUCLEOTIDE SEQUENCE [LARGE SCALE GENOMIC DNA]</scope>
</reference>
<comment type="caution">
    <text evidence="1">The sequence shown here is derived from an EMBL/GenBank/DDBJ whole genome shotgun (WGS) entry which is preliminary data.</text>
</comment>
<evidence type="ECO:0000313" key="2">
    <source>
        <dbReference type="Proteomes" id="UP001353858"/>
    </source>
</evidence>